<evidence type="ECO:0000313" key="3">
    <source>
        <dbReference type="Proteomes" id="UP000051934"/>
    </source>
</evidence>
<dbReference type="SUPFAM" id="SSF88697">
    <property type="entry name" value="PUA domain-like"/>
    <property type="match status" value="1"/>
</dbReference>
<reference evidence="2 3" key="1">
    <citation type="submission" date="2015-10" db="EMBL/GenBank/DDBJ databases">
        <title>Metagenome-Assembled Genomes uncover a global brackish microbiome.</title>
        <authorList>
            <person name="Hugerth L.W."/>
            <person name="Larsson J."/>
            <person name="Alneberg J."/>
            <person name="Lindh M.V."/>
            <person name="Legrand C."/>
            <person name="Pinhassi J."/>
            <person name="Andersson A.F."/>
        </authorList>
    </citation>
    <scope>NUCLEOTIDE SEQUENCE [LARGE SCALE GENOMIC DNA]</scope>
    <source>
        <strain evidence="2">BACL4 MAG-120507-bin80</strain>
    </source>
</reference>
<dbReference type="Pfam" id="PF02190">
    <property type="entry name" value="LON_substr_bdg"/>
    <property type="match status" value="1"/>
</dbReference>
<dbReference type="PANTHER" id="PTHR46732:SF8">
    <property type="entry name" value="ATP-DEPENDENT PROTEASE LA (LON) DOMAIN PROTEIN"/>
    <property type="match status" value="1"/>
</dbReference>
<feature type="domain" description="Lon N-terminal" evidence="1">
    <location>
        <begin position="9"/>
        <end position="206"/>
    </location>
</feature>
<dbReference type="EMBL" id="LIBB01000318">
    <property type="protein sequence ID" value="KRO70561.1"/>
    <property type="molecule type" value="Genomic_DNA"/>
</dbReference>
<dbReference type="Proteomes" id="UP000051934">
    <property type="component" value="Unassembled WGS sequence"/>
</dbReference>
<evidence type="ECO:0000259" key="1">
    <source>
        <dbReference type="PROSITE" id="PS51787"/>
    </source>
</evidence>
<proteinExistence type="predicted"/>
<dbReference type="SMART" id="SM00464">
    <property type="entry name" value="LON"/>
    <property type="match status" value="1"/>
</dbReference>
<gene>
    <name evidence="2" type="ORF">ABR69_11270</name>
</gene>
<dbReference type="AlphaFoldDB" id="A0A0R2S6S9"/>
<dbReference type="InterPro" id="IPR015947">
    <property type="entry name" value="PUA-like_sf"/>
</dbReference>
<organism evidence="2 3">
    <name type="scientific">OM182 bacterium BACL3 MAG-120507-bin80</name>
    <dbReference type="NCBI Taxonomy" id="1655577"/>
    <lineage>
        <taxon>Bacteria</taxon>
        <taxon>Pseudomonadati</taxon>
        <taxon>Pseudomonadota</taxon>
        <taxon>Gammaproteobacteria</taxon>
        <taxon>OMG group</taxon>
        <taxon>OM182 clade</taxon>
    </lineage>
</organism>
<dbReference type="InterPro" id="IPR003111">
    <property type="entry name" value="Lon_prtase_N"/>
</dbReference>
<sequence length="209" mass="23367">MSFAKLEDAITVPLFPLRIVLFPAGRHDLQIFERRYIDMVTDCLKSGTPFGICSIEAGTEARTADSSQSVSRIGTLARIIDWNQLDNGLLGITIEGTTKFRVEDCWESDTDLLMGEVVLSEGDTIDGEPVAYSDEFDELVEVLKGLEEHPLVAEKNLDIEYENLWQLGWHLSGLIPMGENIRQALLELDDPRARAESLMQLLKELAGED</sequence>
<dbReference type="PANTHER" id="PTHR46732">
    <property type="entry name" value="ATP-DEPENDENT PROTEASE LA (LON) DOMAIN PROTEIN"/>
    <property type="match status" value="1"/>
</dbReference>
<dbReference type="Gene3D" id="2.30.130.40">
    <property type="entry name" value="LON domain-like"/>
    <property type="match status" value="1"/>
</dbReference>
<accession>A0A0R2S6S9</accession>
<dbReference type="PROSITE" id="PS51787">
    <property type="entry name" value="LON_N"/>
    <property type="match status" value="1"/>
</dbReference>
<evidence type="ECO:0000313" key="2">
    <source>
        <dbReference type="EMBL" id="KRO70561.1"/>
    </source>
</evidence>
<protein>
    <recommendedName>
        <fullName evidence="1">Lon N-terminal domain-containing protein</fullName>
    </recommendedName>
</protein>
<comment type="caution">
    <text evidence="2">The sequence shown here is derived from an EMBL/GenBank/DDBJ whole genome shotgun (WGS) entry which is preliminary data.</text>
</comment>
<dbReference type="InterPro" id="IPR046336">
    <property type="entry name" value="Lon_prtase_N_sf"/>
</dbReference>
<name>A0A0R2S6S9_9GAMM</name>